<dbReference type="InterPro" id="IPR014721">
    <property type="entry name" value="Ribsml_uS5_D2-typ_fold_subgr"/>
</dbReference>
<evidence type="ECO:0000313" key="8">
    <source>
        <dbReference type="EMBL" id="OHA65239.1"/>
    </source>
</evidence>
<gene>
    <name evidence="6" type="primary">rnpA</name>
    <name evidence="8" type="ORF">A2672_02010</name>
</gene>
<evidence type="ECO:0000256" key="7">
    <source>
        <dbReference type="NCBIfam" id="TIGR00188"/>
    </source>
</evidence>
<evidence type="ECO:0000256" key="6">
    <source>
        <dbReference type="HAMAP-Rule" id="MF_00227"/>
    </source>
</evidence>
<keyword evidence="3 6" id="KW-0255">Endonuclease</keyword>
<dbReference type="InterPro" id="IPR000100">
    <property type="entry name" value="RNase_P"/>
</dbReference>
<dbReference type="GO" id="GO:0004526">
    <property type="term" value="F:ribonuclease P activity"/>
    <property type="evidence" value="ECO:0007669"/>
    <property type="project" value="UniProtKB-UniRule"/>
</dbReference>
<dbReference type="EMBL" id="MHTT01000015">
    <property type="protein sequence ID" value="OHA65239.1"/>
    <property type="molecule type" value="Genomic_DNA"/>
</dbReference>
<organism evidence="8 9">
    <name type="scientific">Candidatus Wildermuthbacteria bacterium RIFCSPHIGHO2_01_FULL_49_22b</name>
    <dbReference type="NCBI Taxonomy" id="1802448"/>
    <lineage>
        <taxon>Bacteria</taxon>
        <taxon>Candidatus Wildermuthiibacteriota</taxon>
    </lineage>
</organism>
<dbReference type="GO" id="GO:0001682">
    <property type="term" value="P:tRNA 5'-leader removal"/>
    <property type="evidence" value="ECO:0007669"/>
    <property type="project" value="UniProtKB-UniRule"/>
</dbReference>
<keyword evidence="5 6" id="KW-0694">RNA-binding</keyword>
<keyword evidence="2 6" id="KW-0540">Nuclease</keyword>
<evidence type="ECO:0000256" key="5">
    <source>
        <dbReference type="ARBA" id="ARBA00022884"/>
    </source>
</evidence>
<dbReference type="Proteomes" id="UP000178065">
    <property type="component" value="Unassembled WGS sequence"/>
</dbReference>
<dbReference type="AlphaFoldDB" id="A0A1G2QYN0"/>
<dbReference type="Pfam" id="PF00825">
    <property type="entry name" value="Ribonuclease_P"/>
    <property type="match status" value="1"/>
</dbReference>
<dbReference type="HAMAP" id="MF_00227">
    <property type="entry name" value="RNase_P"/>
    <property type="match status" value="1"/>
</dbReference>
<comment type="catalytic activity">
    <reaction evidence="6">
        <text>Endonucleolytic cleavage of RNA, removing 5'-extranucleotides from tRNA precursor.</text>
        <dbReference type="EC" id="3.1.26.5"/>
    </reaction>
</comment>
<dbReference type="InterPro" id="IPR020568">
    <property type="entry name" value="Ribosomal_Su5_D2-typ_SF"/>
</dbReference>
<dbReference type="Gene3D" id="3.30.230.10">
    <property type="match status" value="1"/>
</dbReference>
<comment type="subunit">
    <text evidence="6">Consists of a catalytic RNA component (M1 or rnpB) and a protein subunit.</text>
</comment>
<dbReference type="PANTHER" id="PTHR33992">
    <property type="entry name" value="RIBONUCLEASE P PROTEIN COMPONENT"/>
    <property type="match status" value="1"/>
</dbReference>
<protein>
    <recommendedName>
        <fullName evidence="6 7">Ribonuclease P protein component</fullName>
        <shortName evidence="6">RNase P protein</shortName>
        <shortName evidence="6">RNaseP protein</shortName>
        <ecNumber evidence="6 7">3.1.26.5</ecNumber>
    </recommendedName>
    <alternativeName>
        <fullName evidence="6">Protein C5</fullName>
    </alternativeName>
</protein>
<dbReference type="EC" id="3.1.26.5" evidence="6 7"/>
<reference evidence="8 9" key="1">
    <citation type="journal article" date="2016" name="Nat. Commun.">
        <title>Thousands of microbial genomes shed light on interconnected biogeochemical processes in an aquifer system.</title>
        <authorList>
            <person name="Anantharaman K."/>
            <person name="Brown C.T."/>
            <person name="Hug L.A."/>
            <person name="Sharon I."/>
            <person name="Castelle C.J."/>
            <person name="Probst A.J."/>
            <person name="Thomas B.C."/>
            <person name="Singh A."/>
            <person name="Wilkins M.J."/>
            <person name="Karaoz U."/>
            <person name="Brodie E.L."/>
            <person name="Williams K.H."/>
            <person name="Hubbard S.S."/>
            <person name="Banfield J.F."/>
        </authorList>
    </citation>
    <scope>NUCLEOTIDE SEQUENCE [LARGE SCALE GENOMIC DNA]</scope>
</reference>
<evidence type="ECO:0000256" key="4">
    <source>
        <dbReference type="ARBA" id="ARBA00022801"/>
    </source>
</evidence>
<dbReference type="NCBIfam" id="TIGR00188">
    <property type="entry name" value="rnpA"/>
    <property type="match status" value="1"/>
</dbReference>
<dbReference type="STRING" id="1802448.A2672_02010"/>
<evidence type="ECO:0000256" key="2">
    <source>
        <dbReference type="ARBA" id="ARBA00022722"/>
    </source>
</evidence>
<dbReference type="GO" id="GO:0042781">
    <property type="term" value="F:3'-tRNA processing endoribonuclease activity"/>
    <property type="evidence" value="ECO:0007669"/>
    <property type="project" value="TreeGrafter"/>
</dbReference>
<proteinExistence type="inferred from homology"/>
<keyword evidence="4 6" id="KW-0378">Hydrolase</keyword>
<comment type="similarity">
    <text evidence="6">Belongs to the RnpA family.</text>
</comment>
<dbReference type="PANTHER" id="PTHR33992:SF1">
    <property type="entry name" value="RIBONUCLEASE P PROTEIN COMPONENT"/>
    <property type="match status" value="1"/>
</dbReference>
<comment type="caution">
    <text evidence="8">The sequence shown here is derived from an EMBL/GenBank/DDBJ whole genome shotgun (WGS) entry which is preliminary data.</text>
</comment>
<dbReference type="SUPFAM" id="SSF54211">
    <property type="entry name" value="Ribosomal protein S5 domain 2-like"/>
    <property type="match status" value="1"/>
</dbReference>
<dbReference type="GO" id="GO:0030677">
    <property type="term" value="C:ribonuclease P complex"/>
    <property type="evidence" value="ECO:0007669"/>
    <property type="project" value="TreeGrafter"/>
</dbReference>
<keyword evidence="1 6" id="KW-0819">tRNA processing</keyword>
<evidence type="ECO:0000256" key="1">
    <source>
        <dbReference type="ARBA" id="ARBA00022694"/>
    </source>
</evidence>
<dbReference type="GO" id="GO:0000049">
    <property type="term" value="F:tRNA binding"/>
    <property type="evidence" value="ECO:0007669"/>
    <property type="project" value="UniProtKB-UniRule"/>
</dbReference>
<evidence type="ECO:0000313" key="9">
    <source>
        <dbReference type="Proteomes" id="UP000178065"/>
    </source>
</evidence>
<accession>A0A1G2QYN0</accession>
<sequence length="116" mass="12648">MALSSEKRLKLAGDFRSVMRSGGSYRRGKLLLKARASGRQASRFGIVVSKAVAKKAVERNRMRRLLAEAVRARQDFLTDAHDAVLVALPGFSVKDQAEAQDLVCELFAKAGLTKSA</sequence>
<evidence type="ECO:0000256" key="3">
    <source>
        <dbReference type="ARBA" id="ARBA00022759"/>
    </source>
</evidence>
<comment type="function">
    <text evidence="6">RNaseP catalyzes the removal of the 5'-leader sequence from pre-tRNA to produce the mature 5'-terminus. It can also cleave other RNA substrates such as 4.5S RNA. The protein component plays an auxiliary but essential role in vivo by binding to the 5'-leader sequence and broadening the substrate specificity of the ribozyme.</text>
</comment>
<name>A0A1G2QYN0_9BACT</name>